<dbReference type="EMBL" id="JAVREV010000003">
    <property type="protein sequence ID" value="MDT0442304.1"/>
    <property type="molecule type" value="Genomic_DNA"/>
</dbReference>
<accession>A0ABU2S3B2</accession>
<reference evidence="2" key="1">
    <citation type="submission" date="2023-07" db="EMBL/GenBank/DDBJ databases">
        <title>30 novel species of actinomycetes from the DSMZ collection.</title>
        <authorList>
            <person name="Nouioui I."/>
        </authorList>
    </citation>
    <scope>NUCLEOTIDE SEQUENCE [LARGE SCALE GENOMIC DNA]</scope>
    <source>
        <strain evidence="2">DSM 41886</strain>
    </source>
</reference>
<gene>
    <name evidence="1" type="ORF">RM779_06800</name>
</gene>
<protein>
    <submittedName>
        <fullName evidence="1">Uncharacterized protein</fullName>
    </submittedName>
</protein>
<organism evidence="1 2">
    <name type="scientific">Streptomyces johnsoniae</name>
    <dbReference type="NCBI Taxonomy" id="3075532"/>
    <lineage>
        <taxon>Bacteria</taxon>
        <taxon>Bacillati</taxon>
        <taxon>Actinomycetota</taxon>
        <taxon>Actinomycetes</taxon>
        <taxon>Kitasatosporales</taxon>
        <taxon>Streptomycetaceae</taxon>
        <taxon>Streptomyces</taxon>
    </lineage>
</organism>
<dbReference type="RefSeq" id="WP_311616740.1">
    <property type="nucleotide sequence ID" value="NZ_JAVREV010000003.1"/>
</dbReference>
<evidence type="ECO:0000313" key="2">
    <source>
        <dbReference type="Proteomes" id="UP001183615"/>
    </source>
</evidence>
<evidence type="ECO:0000313" key="1">
    <source>
        <dbReference type="EMBL" id="MDT0442304.1"/>
    </source>
</evidence>
<sequence>MQFVRTRDVFENEVYLYGDEKRIVEAALPADDNPWLPVYAWCAATHLGSARRKWWTEPEPGGRPDFLLGHKQDSDPWSGRHVHDYRWNRWNRVRFRSIEKSLCRIWRREFKALP</sequence>
<proteinExistence type="predicted"/>
<dbReference type="Proteomes" id="UP001183615">
    <property type="component" value="Unassembled WGS sequence"/>
</dbReference>
<keyword evidence="2" id="KW-1185">Reference proteome</keyword>
<comment type="caution">
    <text evidence="1">The sequence shown here is derived from an EMBL/GenBank/DDBJ whole genome shotgun (WGS) entry which is preliminary data.</text>
</comment>
<name>A0ABU2S3B2_9ACTN</name>